<proteinExistence type="predicted"/>
<organism evidence="3 4">
    <name type="scientific">Aneurinibacillus thermoaerophilus</name>
    <dbReference type="NCBI Taxonomy" id="143495"/>
    <lineage>
        <taxon>Bacteria</taxon>
        <taxon>Bacillati</taxon>
        <taxon>Bacillota</taxon>
        <taxon>Bacilli</taxon>
        <taxon>Bacillales</taxon>
        <taxon>Paenibacillaceae</taxon>
        <taxon>Aneurinibacillus group</taxon>
        <taxon>Aneurinibacillus</taxon>
    </lineage>
</organism>
<dbReference type="InterPro" id="IPR013762">
    <property type="entry name" value="Integrase-like_cat_sf"/>
</dbReference>
<gene>
    <name evidence="3" type="ORF">K3F53_00150</name>
</gene>
<dbReference type="Gene3D" id="1.10.443.10">
    <property type="entry name" value="Intergrase catalytic core"/>
    <property type="match status" value="1"/>
</dbReference>
<dbReference type="InterPro" id="IPR011010">
    <property type="entry name" value="DNA_brk_join_enz"/>
</dbReference>
<keyword evidence="1" id="KW-0233">DNA recombination</keyword>
<evidence type="ECO:0000313" key="3">
    <source>
        <dbReference type="EMBL" id="QYY44384.1"/>
    </source>
</evidence>
<dbReference type="Proteomes" id="UP000826616">
    <property type="component" value="Chromosome"/>
</dbReference>
<feature type="domain" description="Tyr recombinase" evidence="2">
    <location>
        <begin position="1"/>
        <end position="62"/>
    </location>
</feature>
<dbReference type="SUPFAM" id="SSF56349">
    <property type="entry name" value="DNA breaking-rejoining enzymes"/>
    <property type="match status" value="1"/>
</dbReference>
<evidence type="ECO:0000259" key="2">
    <source>
        <dbReference type="PROSITE" id="PS51898"/>
    </source>
</evidence>
<dbReference type="PROSITE" id="PS51898">
    <property type="entry name" value="TYR_RECOMBINASE"/>
    <property type="match status" value="1"/>
</dbReference>
<name>A0ABX8YFJ7_ANETH</name>
<accession>A0ABX8YFJ7</accession>
<reference evidence="3 4" key="1">
    <citation type="submission" date="2021-08" db="EMBL/GenBank/DDBJ databases">
        <title>Complete genome sequence of the strain Aneurinibacillus thermoaerophilus CCM 8960.</title>
        <authorList>
            <person name="Musilova J."/>
            <person name="Kourilova X."/>
            <person name="Pernicova I."/>
            <person name="Bezdicek M."/>
            <person name="Lengerova M."/>
            <person name="Obruca S."/>
            <person name="Sedlar K."/>
        </authorList>
    </citation>
    <scope>NUCLEOTIDE SEQUENCE [LARGE SCALE GENOMIC DNA]</scope>
    <source>
        <strain evidence="3 4">CCM 8960</strain>
    </source>
</reference>
<evidence type="ECO:0000256" key="1">
    <source>
        <dbReference type="ARBA" id="ARBA00023172"/>
    </source>
</evidence>
<evidence type="ECO:0000313" key="4">
    <source>
        <dbReference type="Proteomes" id="UP000826616"/>
    </source>
</evidence>
<protein>
    <submittedName>
        <fullName evidence="3">Tyrosine-type recombinase/integrase</fullName>
    </submittedName>
</protein>
<dbReference type="InterPro" id="IPR002104">
    <property type="entry name" value="Integrase_catalytic"/>
</dbReference>
<keyword evidence="4" id="KW-1185">Reference proteome</keyword>
<dbReference type="Pfam" id="PF00589">
    <property type="entry name" value="Phage_integrase"/>
    <property type="match status" value="1"/>
</dbReference>
<sequence>MLKKSGLPKIRFHDLRHRHATLMLKQGVHPKIVSERLGHSNINITLDTYSHVFPGLQEAAAKEFGKSLFGAKKKVKMHFSKIKVCKMFANSLKTQKDAGA</sequence>
<dbReference type="EMBL" id="CP080764">
    <property type="protein sequence ID" value="QYY44384.1"/>
    <property type="molecule type" value="Genomic_DNA"/>
</dbReference>